<dbReference type="Pfam" id="PF14111">
    <property type="entry name" value="DUF4283"/>
    <property type="match status" value="1"/>
</dbReference>
<dbReference type="PROSITE" id="PS50158">
    <property type="entry name" value="ZF_CCHC"/>
    <property type="match status" value="1"/>
</dbReference>
<keyword evidence="1" id="KW-0862">Zinc</keyword>
<dbReference type="InterPro" id="IPR025558">
    <property type="entry name" value="DUF4283"/>
</dbReference>
<feature type="domain" description="CCHC-type" evidence="2">
    <location>
        <begin position="127"/>
        <end position="142"/>
    </location>
</feature>
<evidence type="ECO:0000313" key="4">
    <source>
        <dbReference type="Proteomes" id="UP001280121"/>
    </source>
</evidence>
<organism evidence="3 4">
    <name type="scientific">Dipteronia dyeriana</name>
    <dbReference type="NCBI Taxonomy" id="168575"/>
    <lineage>
        <taxon>Eukaryota</taxon>
        <taxon>Viridiplantae</taxon>
        <taxon>Streptophyta</taxon>
        <taxon>Embryophyta</taxon>
        <taxon>Tracheophyta</taxon>
        <taxon>Spermatophyta</taxon>
        <taxon>Magnoliopsida</taxon>
        <taxon>eudicotyledons</taxon>
        <taxon>Gunneridae</taxon>
        <taxon>Pentapetalae</taxon>
        <taxon>rosids</taxon>
        <taxon>malvids</taxon>
        <taxon>Sapindales</taxon>
        <taxon>Sapindaceae</taxon>
        <taxon>Hippocastanoideae</taxon>
        <taxon>Acereae</taxon>
        <taxon>Dipteronia</taxon>
    </lineage>
</organism>
<keyword evidence="1" id="KW-0863">Zinc-finger</keyword>
<sequence>MDISLLFQMIEDLESVLTGGPWVIANKYTIVQRWRPNFVPEEDEIHRMLVWIRLSKLSMEWLDVGMLHIIGVMLGTMVRVYPITESQARRRFARICVEIDTTKPLRGSFDLEDKAIKVEYENLRLVCFKCGRIGHIKEFCKEGVVDVHDKVKVPEGRNKASEVESDAYSPWMAVEFLGSGIPGLGNDKSNTTECSRKGVDTCKSLIKVAPSKKSGNLDSRFAIFNENMDGEANVESTHDKASSSKVLTEISNMSPLNKNQLNATATKYLVESLPDKSIFISLLNRMGVW</sequence>
<dbReference type="PANTHER" id="PTHR31286:SF99">
    <property type="entry name" value="DUF4283 DOMAIN-CONTAINING PROTEIN"/>
    <property type="match status" value="1"/>
</dbReference>
<dbReference type="GO" id="GO:0008270">
    <property type="term" value="F:zinc ion binding"/>
    <property type="evidence" value="ECO:0007669"/>
    <property type="project" value="UniProtKB-KW"/>
</dbReference>
<dbReference type="AlphaFoldDB" id="A0AAD9WMJ8"/>
<keyword evidence="4" id="KW-1185">Reference proteome</keyword>
<dbReference type="InterPro" id="IPR025836">
    <property type="entry name" value="Zn_knuckle_CX2CX4HX4C"/>
</dbReference>
<dbReference type="EMBL" id="JANJYI010000009">
    <property type="protein sequence ID" value="KAK2635433.1"/>
    <property type="molecule type" value="Genomic_DNA"/>
</dbReference>
<dbReference type="GO" id="GO:0003676">
    <property type="term" value="F:nucleic acid binding"/>
    <property type="evidence" value="ECO:0007669"/>
    <property type="project" value="InterPro"/>
</dbReference>
<keyword evidence="1" id="KW-0479">Metal-binding</keyword>
<evidence type="ECO:0000259" key="2">
    <source>
        <dbReference type="PROSITE" id="PS50158"/>
    </source>
</evidence>
<evidence type="ECO:0000313" key="3">
    <source>
        <dbReference type="EMBL" id="KAK2635433.1"/>
    </source>
</evidence>
<proteinExistence type="predicted"/>
<comment type="caution">
    <text evidence="3">The sequence shown here is derived from an EMBL/GenBank/DDBJ whole genome shotgun (WGS) entry which is preliminary data.</text>
</comment>
<gene>
    <name evidence="3" type="ORF">Ddye_030225</name>
</gene>
<reference evidence="3" key="1">
    <citation type="journal article" date="2023" name="Plant J.">
        <title>Genome sequences and population genomics provide insights into the demographic history, inbreeding, and mutation load of two 'living fossil' tree species of Dipteronia.</title>
        <authorList>
            <person name="Feng Y."/>
            <person name="Comes H.P."/>
            <person name="Chen J."/>
            <person name="Zhu S."/>
            <person name="Lu R."/>
            <person name="Zhang X."/>
            <person name="Li P."/>
            <person name="Qiu J."/>
            <person name="Olsen K.M."/>
            <person name="Qiu Y."/>
        </authorList>
    </citation>
    <scope>NUCLEOTIDE SEQUENCE</scope>
    <source>
        <strain evidence="3">KIB01</strain>
    </source>
</reference>
<name>A0AAD9WMJ8_9ROSI</name>
<dbReference type="PANTHER" id="PTHR31286">
    <property type="entry name" value="GLYCINE-RICH CELL WALL STRUCTURAL PROTEIN 1.8-LIKE"/>
    <property type="match status" value="1"/>
</dbReference>
<protein>
    <recommendedName>
        <fullName evidence="2">CCHC-type domain-containing protein</fullName>
    </recommendedName>
</protein>
<dbReference type="Proteomes" id="UP001280121">
    <property type="component" value="Unassembled WGS sequence"/>
</dbReference>
<accession>A0AAD9WMJ8</accession>
<dbReference type="Pfam" id="PF14392">
    <property type="entry name" value="zf-CCHC_4"/>
    <property type="match status" value="1"/>
</dbReference>
<evidence type="ECO:0000256" key="1">
    <source>
        <dbReference type="PROSITE-ProRule" id="PRU00047"/>
    </source>
</evidence>
<dbReference type="InterPro" id="IPR001878">
    <property type="entry name" value="Znf_CCHC"/>
</dbReference>
<dbReference type="InterPro" id="IPR040256">
    <property type="entry name" value="At4g02000-like"/>
</dbReference>